<protein>
    <submittedName>
        <fullName evidence="10">Helicase</fullName>
    </submittedName>
</protein>
<dbReference type="CDD" id="cd18037">
    <property type="entry name" value="DEXSc_Pif1_like"/>
    <property type="match status" value="1"/>
</dbReference>
<keyword evidence="4 10" id="KW-0347">Helicase</keyword>
<dbReference type="Pfam" id="PF21530">
    <property type="entry name" value="Pif1_2B_dom"/>
    <property type="match status" value="1"/>
</dbReference>
<comment type="caution">
    <text evidence="10">The sequence shown here is derived from an EMBL/GenBank/DDBJ whole genome shotgun (WGS) entry which is preliminary data.</text>
</comment>
<gene>
    <name evidence="10" type="ORF">COV29_00195</name>
</gene>
<dbReference type="InterPro" id="IPR049163">
    <property type="entry name" value="Pif1-like_2B_dom"/>
</dbReference>
<dbReference type="EMBL" id="PCXQ01000001">
    <property type="protein sequence ID" value="PJE51566.1"/>
    <property type="molecule type" value="Genomic_DNA"/>
</dbReference>
<keyword evidence="6" id="KW-0238">DNA-binding</keyword>
<reference evidence="10 11" key="1">
    <citation type="submission" date="2017-09" db="EMBL/GenBank/DDBJ databases">
        <title>Depth-based differentiation of microbial function through sediment-hosted aquifers and enrichment of novel symbionts in the deep terrestrial subsurface.</title>
        <authorList>
            <person name="Probst A.J."/>
            <person name="Ladd B."/>
            <person name="Jarett J.K."/>
            <person name="Geller-Mcgrath D.E."/>
            <person name="Sieber C.M."/>
            <person name="Emerson J.B."/>
            <person name="Anantharaman K."/>
            <person name="Thomas B.C."/>
            <person name="Malmstrom R."/>
            <person name="Stieglmeier M."/>
            <person name="Klingl A."/>
            <person name="Woyke T."/>
            <person name="Ryan C.M."/>
            <person name="Banfield J.F."/>
        </authorList>
    </citation>
    <scope>NUCLEOTIDE SEQUENCE [LARGE SCALE GENOMIC DNA]</scope>
    <source>
        <strain evidence="10">CG10_big_fil_rev_8_21_14_0_10_36_16</strain>
    </source>
</reference>
<keyword evidence="8" id="KW-0413">Isomerase</keyword>
<keyword evidence="3" id="KW-0378">Hydrolase</keyword>
<name>A0A2J0Q8H7_9BACT</name>
<organism evidence="10 11">
    <name type="scientific">Candidatus Yanofskybacteria bacterium CG10_big_fil_rev_8_21_14_0_10_36_16</name>
    <dbReference type="NCBI Taxonomy" id="1975096"/>
    <lineage>
        <taxon>Bacteria</taxon>
        <taxon>Candidatus Yanofskyibacteriota</taxon>
    </lineage>
</organism>
<evidence type="ECO:0000256" key="7">
    <source>
        <dbReference type="ARBA" id="ARBA00023204"/>
    </source>
</evidence>
<dbReference type="AlphaFoldDB" id="A0A2J0Q8H7"/>
<feature type="domain" description="AAA+ ATPase" evidence="9">
    <location>
        <begin position="12"/>
        <end position="160"/>
    </location>
</feature>
<evidence type="ECO:0000256" key="5">
    <source>
        <dbReference type="ARBA" id="ARBA00022840"/>
    </source>
</evidence>
<evidence type="ECO:0000256" key="1">
    <source>
        <dbReference type="ARBA" id="ARBA00022741"/>
    </source>
</evidence>
<sequence length="444" mass="49865">MTQQEALDILKLGHNVYLTGPAGSGKTFLLNKYINFLKGKNIGVGITASTGIAATHMNGRTIHSWAGLGIQNEITDDHLSKLLKNINFRARFLKTKVLIIDEVSMLHSFRLDMVDKVCKAFKKNDLPFGGLQVILSGDFFQLPPVSKNGEDDSFIHTSKAWENMNIKICYLTEQYRQQDLNFLNVLNDIRAGKTSDTSLGLLTSRFNKPAVTNITPTKLYTHNVDVDAINNFELNKIESEPKTYKMQCRGEKYLVESLKKGCLAPEELTLKKDAVVMFVKNNFDKGYVNGTLGKVIDFDGDSYPIIKTIKGKEVAARPTSWTVEENDLIKAEISQVPLRLAWAITVHKSQGMSLDAAEIDLSKSFTYGMGYVALSRVRTLNGIKLMGLNDLALQVDNTVIDLDKQLYKISQSVVTDLCKLGWLQKKKQQKMFLQKITKNERHAF</sequence>
<dbReference type="Proteomes" id="UP000228496">
    <property type="component" value="Unassembled WGS sequence"/>
</dbReference>
<dbReference type="GO" id="GO:0003678">
    <property type="term" value="F:DNA helicase activity"/>
    <property type="evidence" value="ECO:0007669"/>
    <property type="project" value="InterPro"/>
</dbReference>
<evidence type="ECO:0000256" key="6">
    <source>
        <dbReference type="ARBA" id="ARBA00023125"/>
    </source>
</evidence>
<evidence type="ECO:0000256" key="8">
    <source>
        <dbReference type="ARBA" id="ARBA00023235"/>
    </source>
</evidence>
<evidence type="ECO:0000313" key="10">
    <source>
        <dbReference type="EMBL" id="PJE51566.1"/>
    </source>
</evidence>
<evidence type="ECO:0000256" key="2">
    <source>
        <dbReference type="ARBA" id="ARBA00022763"/>
    </source>
</evidence>
<dbReference type="PANTHER" id="PTHR47642:SF5">
    <property type="entry name" value="ATP-DEPENDENT DNA HELICASE"/>
    <property type="match status" value="1"/>
</dbReference>
<dbReference type="SMART" id="SM00382">
    <property type="entry name" value="AAA"/>
    <property type="match status" value="1"/>
</dbReference>
<dbReference type="InterPro" id="IPR027417">
    <property type="entry name" value="P-loop_NTPase"/>
</dbReference>
<dbReference type="CDD" id="cd18809">
    <property type="entry name" value="SF1_C_RecD"/>
    <property type="match status" value="1"/>
</dbReference>
<keyword evidence="1" id="KW-0547">Nucleotide-binding</keyword>
<keyword evidence="2" id="KW-0227">DNA damage</keyword>
<evidence type="ECO:0000259" key="9">
    <source>
        <dbReference type="SMART" id="SM00382"/>
    </source>
</evidence>
<dbReference type="InterPro" id="IPR010285">
    <property type="entry name" value="DNA_helicase_pif1-like_DEAD"/>
</dbReference>
<dbReference type="InterPro" id="IPR051055">
    <property type="entry name" value="PIF1_helicase"/>
</dbReference>
<dbReference type="Gene3D" id="3.40.50.300">
    <property type="entry name" value="P-loop containing nucleotide triphosphate hydrolases"/>
    <property type="match status" value="2"/>
</dbReference>
<dbReference type="GO" id="GO:0006281">
    <property type="term" value="P:DNA repair"/>
    <property type="evidence" value="ECO:0007669"/>
    <property type="project" value="InterPro"/>
</dbReference>
<keyword evidence="5" id="KW-0067">ATP-binding</keyword>
<evidence type="ECO:0000256" key="3">
    <source>
        <dbReference type="ARBA" id="ARBA00022801"/>
    </source>
</evidence>
<accession>A0A2J0Q8H7</accession>
<dbReference type="SUPFAM" id="SSF52540">
    <property type="entry name" value="P-loop containing nucleoside triphosphate hydrolases"/>
    <property type="match status" value="2"/>
</dbReference>
<evidence type="ECO:0000313" key="11">
    <source>
        <dbReference type="Proteomes" id="UP000228496"/>
    </source>
</evidence>
<evidence type="ECO:0000256" key="4">
    <source>
        <dbReference type="ARBA" id="ARBA00022806"/>
    </source>
</evidence>
<dbReference type="InterPro" id="IPR003593">
    <property type="entry name" value="AAA+_ATPase"/>
</dbReference>
<dbReference type="Pfam" id="PF05970">
    <property type="entry name" value="PIF1"/>
    <property type="match status" value="1"/>
</dbReference>
<dbReference type="GO" id="GO:0000723">
    <property type="term" value="P:telomere maintenance"/>
    <property type="evidence" value="ECO:0007669"/>
    <property type="project" value="InterPro"/>
</dbReference>
<dbReference type="PANTHER" id="PTHR47642">
    <property type="entry name" value="ATP-DEPENDENT DNA HELICASE"/>
    <property type="match status" value="1"/>
</dbReference>
<proteinExistence type="predicted"/>
<keyword evidence="7" id="KW-0234">DNA repair</keyword>